<dbReference type="EMBL" id="JAUEPU010000079">
    <property type="protein sequence ID" value="KAK0481002.1"/>
    <property type="molecule type" value="Genomic_DNA"/>
</dbReference>
<keyword evidence="1" id="KW-0732">Signal</keyword>
<dbReference type="Proteomes" id="UP001175228">
    <property type="component" value="Unassembled WGS sequence"/>
</dbReference>
<name>A0AA39U9D6_9AGAR</name>
<gene>
    <name evidence="2" type="ORF">EDD18DRAFT_1363603</name>
</gene>
<accession>A0AA39U9D6</accession>
<evidence type="ECO:0000313" key="3">
    <source>
        <dbReference type="Proteomes" id="UP001175228"/>
    </source>
</evidence>
<evidence type="ECO:0000256" key="1">
    <source>
        <dbReference type="SAM" id="SignalP"/>
    </source>
</evidence>
<sequence length="216" mass="24094">MQSLIGIPLCYVLLPLTKATFVSRYNNGYDEPTVAVTWFLRSDEQHSPTHPYPLTLTASIMLRHLPLITRHVEFTPLACTPLPSITACQEFTIAWEHSVSPPPVDCGSPPLLEALDASDDLMHSDNDNISGGALDEEDVDDEVKVILKPPGEPGHPKSSGYNLEQALSWLDAIYQQVNHVHREAHHRLETRKSFKDQKVKEIQAICDAAMNDHSIL</sequence>
<dbReference type="AlphaFoldDB" id="A0AA39U9D6"/>
<comment type="caution">
    <text evidence="2">The sequence shown here is derived from an EMBL/GenBank/DDBJ whole genome shotgun (WGS) entry which is preliminary data.</text>
</comment>
<feature type="signal peptide" evidence="1">
    <location>
        <begin position="1"/>
        <end position="19"/>
    </location>
</feature>
<organism evidence="2 3">
    <name type="scientific">Armillaria luteobubalina</name>
    <dbReference type="NCBI Taxonomy" id="153913"/>
    <lineage>
        <taxon>Eukaryota</taxon>
        <taxon>Fungi</taxon>
        <taxon>Dikarya</taxon>
        <taxon>Basidiomycota</taxon>
        <taxon>Agaricomycotina</taxon>
        <taxon>Agaricomycetes</taxon>
        <taxon>Agaricomycetidae</taxon>
        <taxon>Agaricales</taxon>
        <taxon>Marasmiineae</taxon>
        <taxon>Physalacriaceae</taxon>
        <taxon>Armillaria</taxon>
    </lineage>
</organism>
<feature type="chain" id="PRO_5041286242" evidence="1">
    <location>
        <begin position="20"/>
        <end position="216"/>
    </location>
</feature>
<evidence type="ECO:0000313" key="2">
    <source>
        <dbReference type="EMBL" id="KAK0481002.1"/>
    </source>
</evidence>
<keyword evidence="3" id="KW-1185">Reference proteome</keyword>
<reference evidence="2" key="1">
    <citation type="submission" date="2023-06" db="EMBL/GenBank/DDBJ databases">
        <authorList>
            <consortium name="Lawrence Berkeley National Laboratory"/>
            <person name="Ahrendt S."/>
            <person name="Sahu N."/>
            <person name="Indic B."/>
            <person name="Wong-Bajracharya J."/>
            <person name="Merenyi Z."/>
            <person name="Ke H.-M."/>
            <person name="Monk M."/>
            <person name="Kocsube S."/>
            <person name="Drula E."/>
            <person name="Lipzen A."/>
            <person name="Balint B."/>
            <person name="Henrissat B."/>
            <person name="Andreopoulos B."/>
            <person name="Martin F.M."/>
            <person name="Harder C.B."/>
            <person name="Rigling D."/>
            <person name="Ford K.L."/>
            <person name="Foster G.D."/>
            <person name="Pangilinan J."/>
            <person name="Papanicolaou A."/>
            <person name="Barry K."/>
            <person name="LaButti K."/>
            <person name="Viragh M."/>
            <person name="Koriabine M."/>
            <person name="Yan M."/>
            <person name="Riley R."/>
            <person name="Champramary S."/>
            <person name="Plett K.L."/>
            <person name="Tsai I.J."/>
            <person name="Slot J."/>
            <person name="Sipos G."/>
            <person name="Plett J."/>
            <person name="Nagy L.G."/>
            <person name="Grigoriev I.V."/>
        </authorList>
    </citation>
    <scope>NUCLEOTIDE SEQUENCE</scope>
    <source>
        <strain evidence="2">HWK02</strain>
    </source>
</reference>
<protein>
    <submittedName>
        <fullName evidence="2">Uncharacterized protein</fullName>
    </submittedName>
</protein>
<proteinExistence type="predicted"/>